<reference evidence="2 3" key="1">
    <citation type="submission" date="2019-11" db="EMBL/GenBank/DDBJ databases">
        <title>Streptomyces typhae sp. nov., a novel endophytic actinomycete isolated from the root of cattail pollen (Typha angustifolia L.).</title>
        <authorList>
            <person name="Peng C."/>
        </authorList>
    </citation>
    <scope>NUCLEOTIDE SEQUENCE [LARGE SCALE GENOMIC DNA]</scope>
    <source>
        <strain evidence="3">p1417</strain>
    </source>
</reference>
<dbReference type="Proteomes" id="UP000483802">
    <property type="component" value="Unassembled WGS sequence"/>
</dbReference>
<dbReference type="Gene3D" id="1.10.1200.10">
    <property type="entry name" value="ACP-like"/>
    <property type="match status" value="1"/>
</dbReference>
<dbReference type="RefSeq" id="WP_063803472.1">
    <property type="nucleotide sequence ID" value="NZ_WPNZ01000017.1"/>
</dbReference>
<name>A0A6L6X3J9_9ACTN</name>
<accession>A0A6L6X3J9</accession>
<feature type="domain" description="Carrier" evidence="1">
    <location>
        <begin position="3"/>
        <end position="81"/>
    </location>
</feature>
<sequence>MSELLLDRVADDVVTALETGRAPVNERSRLYEDLGLDSLMLMQLMHLLQERRPQLGDLLLPDIVSHMADVGTLTDLLRAATGEDDLDDTGAAGGPWCAAGGIGQKAAA</sequence>
<dbReference type="InterPro" id="IPR036736">
    <property type="entry name" value="ACP-like_sf"/>
</dbReference>
<evidence type="ECO:0000259" key="1">
    <source>
        <dbReference type="PROSITE" id="PS50075"/>
    </source>
</evidence>
<dbReference type="SUPFAM" id="SSF47336">
    <property type="entry name" value="ACP-like"/>
    <property type="match status" value="1"/>
</dbReference>
<comment type="caution">
    <text evidence="2">The sequence shown here is derived from an EMBL/GenBank/DDBJ whole genome shotgun (WGS) entry which is preliminary data.</text>
</comment>
<evidence type="ECO:0000313" key="3">
    <source>
        <dbReference type="Proteomes" id="UP000483802"/>
    </source>
</evidence>
<keyword evidence="3" id="KW-1185">Reference proteome</keyword>
<dbReference type="AlphaFoldDB" id="A0A6L6X3J9"/>
<dbReference type="PROSITE" id="PS50075">
    <property type="entry name" value="CARRIER"/>
    <property type="match status" value="1"/>
</dbReference>
<dbReference type="Pfam" id="PF00550">
    <property type="entry name" value="PP-binding"/>
    <property type="match status" value="1"/>
</dbReference>
<dbReference type="EMBL" id="WPNZ01000017">
    <property type="protein sequence ID" value="MVO88418.1"/>
    <property type="molecule type" value="Genomic_DNA"/>
</dbReference>
<dbReference type="InterPro" id="IPR009081">
    <property type="entry name" value="PP-bd_ACP"/>
</dbReference>
<proteinExistence type="predicted"/>
<gene>
    <name evidence="2" type="ORF">GPA10_27560</name>
</gene>
<protein>
    <recommendedName>
        <fullName evidence="1">Carrier domain-containing protein</fullName>
    </recommendedName>
</protein>
<evidence type="ECO:0000313" key="2">
    <source>
        <dbReference type="EMBL" id="MVO88418.1"/>
    </source>
</evidence>
<organism evidence="2 3">
    <name type="scientific">Streptomyces typhae</name>
    <dbReference type="NCBI Taxonomy" id="2681492"/>
    <lineage>
        <taxon>Bacteria</taxon>
        <taxon>Bacillati</taxon>
        <taxon>Actinomycetota</taxon>
        <taxon>Actinomycetes</taxon>
        <taxon>Kitasatosporales</taxon>
        <taxon>Streptomycetaceae</taxon>
        <taxon>Streptomyces</taxon>
    </lineage>
</organism>